<dbReference type="Pfam" id="PF12146">
    <property type="entry name" value="Hydrolase_4"/>
    <property type="match status" value="1"/>
</dbReference>
<dbReference type="Gene3D" id="3.40.50.1820">
    <property type="entry name" value="alpha/beta hydrolase"/>
    <property type="match status" value="1"/>
</dbReference>
<dbReference type="InterPro" id="IPR029058">
    <property type="entry name" value="AB_hydrolase_fold"/>
</dbReference>
<sequence length="287" mass="31410">MTDLPITRTYNDSFGVEITFYVWPIEKPKAIVQIAHGLGDHARRYDHLAHALNKAGYSVYADDHRGHGVTGKKQVASGATKTMGNLGKGGIKAAFEQVHEMTNIIKAENPGVKLVLFGHSYGSFISQKLINQYSNEYDAAILSGSSLLVPGVLGAGGFNKKWDKEPGATGYEWLSRDKEVGKAFAADPHTFYAAAAKVFGVPNAIQLFFTPKRGIRTDLPLLLQAGSDDPIGAERGNQMLANTYRNKCGLENVTAIIYHDGRHEMYNEINKEDVIRDLLAFIKANVA</sequence>
<dbReference type="AlphaFoldDB" id="A0A6J6P1G8"/>
<evidence type="ECO:0000259" key="1">
    <source>
        <dbReference type="Pfam" id="PF12146"/>
    </source>
</evidence>
<reference evidence="2" key="1">
    <citation type="submission" date="2020-05" db="EMBL/GenBank/DDBJ databases">
        <authorList>
            <person name="Chiriac C."/>
            <person name="Salcher M."/>
            <person name="Ghai R."/>
            <person name="Kavagutti S V."/>
        </authorList>
    </citation>
    <scope>NUCLEOTIDE SEQUENCE</scope>
</reference>
<feature type="domain" description="Serine aminopeptidase S33" evidence="1">
    <location>
        <begin position="27"/>
        <end position="269"/>
    </location>
</feature>
<accession>A0A6J6P1G8</accession>
<protein>
    <submittedName>
        <fullName evidence="2">Unannotated protein</fullName>
    </submittedName>
</protein>
<evidence type="ECO:0000313" key="2">
    <source>
        <dbReference type="EMBL" id="CAB4692142.1"/>
    </source>
</evidence>
<dbReference type="EMBL" id="CAEZXL010000156">
    <property type="protein sequence ID" value="CAB4692142.1"/>
    <property type="molecule type" value="Genomic_DNA"/>
</dbReference>
<dbReference type="InterPro" id="IPR051044">
    <property type="entry name" value="MAG_DAG_Lipase"/>
</dbReference>
<proteinExistence type="predicted"/>
<name>A0A6J6P1G8_9ZZZZ</name>
<gene>
    <name evidence="2" type="ORF">UFOPK2373_00854</name>
</gene>
<organism evidence="2">
    <name type="scientific">freshwater metagenome</name>
    <dbReference type="NCBI Taxonomy" id="449393"/>
    <lineage>
        <taxon>unclassified sequences</taxon>
        <taxon>metagenomes</taxon>
        <taxon>ecological metagenomes</taxon>
    </lineage>
</organism>
<dbReference type="SUPFAM" id="SSF53474">
    <property type="entry name" value="alpha/beta-Hydrolases"/>
    <property type="match status" value="1"/>
</dbReference>
<dbReference type="PANTHER" id="PTHR11614">
    <property type="entry name" value="PHOSPHOLIPASE-RELATED"/>
    <property type="match status" value="1"/>
</dbReference>
<dbReference type="InterPro" id="IPR022742">
    <property type="entry name" value="Hydrolase_4"/>
</dbReference>